<dbReference type="InterPro" id="IPR015867">
    <property type="entry name" value="N-reg_PII/ATP_PRibTrfase_C"/>
</dbReference>
<dbReference type="Gene3D" id="3.30.70.120">
    <property type="match status" value="1"/>
</dbReference>
<comment type="caution">
    <text evidence="1">The sequence shown here is derived from an EMBL/GenBank/DDBJ whole genome shotgun (WGS) entry which is preliminary data.</text>
</comment>
<evidence type="ECO:0000313" key="1">
    <source>
        <dbReference type="EMBL" id="REJ07955.1"/>
    </source>
</evidence>
<dbReference type="AlphaFoldDB" id="A0A3E0J4M3"/>
<evidence type="ECO:0000313" key="2">
    <source>
        <dbReference type="Proteomes" id="UP000256305"/>
    </source>
</evidence>
<name>A0A3E0J4M3_9BACI</name>
<dbReference type="RefSeq" id="WP_115824343.1">
    <property type="nucleotide sequence ID" value="NZ_QUAE01000014.1"/>
</dbReference>
<reference evidence="1 2" key="1">
    <citation type="submission" date="2018-08" db="EMBL/GenBank/DDBJ databases">
        <title>Genome sequence of Halobacillus trueperi KCTC 3686.</title>
        <authorList>
            <person name="Cho K.H."/>
            <person name="Kwak M.-J."/>
            <person name="Kim B.-Y."/>
            <person name="Chun J."/>
        </authorList>
    </citation>
    <scope>NUCLEOTIDE SEQUENCE [LARGE SCALE GENOMIC DNA]</scope>
    <source>
        <strain evidence="1 2">KCTC 3686</strain>
    </source>
</reference>
<dbReference type="PANTHER" id="PTHR41774:SF1">
    <property type="entry name" value="NGG1P INTERACTING FACTOR NIF3"/>
    <property type="match status" value="1"/>
</dbReference>
<dbReference type="InterPro" id="IPR036069">
    <property type="entry name" value="DUF34/NIF3_sf"/>
</dbReference>
<dbReference type="EMBL" id="QUAE01000014">
    <property type="protein sequence ID" value="REJ07955.1"/>
    <property type="molecule type" value="Genomic_DNA"/>
</dbReference>
<proteinExistence type="predicted"/>
<dbReference type="SUPFAM" id="SSF102705">
    <property type="entry name" value="NIF3 (NGG1p interacting factor 3)-like"/>
    <property type="match status" value="1"/>
</dbReference>
<dbReference type="Proteomes" id="UP000256305">
    <property type="component" value="Unassembled WGS sequence"/>
</dbReference>
<protein>
    <submittedName>
        <fullName evidence="1">Cytochrome C biogenesis protein</fullName>
    </submittedName>
</protein>
<sequence length="106" mass="12500">MNFSYVKFEVLLPEEYIVPLRDQLNKNRVLTVGEYDHVVSYTETKGYWRPLESSDPYSGEKNKVAFGLECKMEFKSPYKRIEEIRNIIKSIHPYEEPVINVVPLIT</sequence>
<keyword evidence="2" id="KW-1185">Reference proteome</keyword>
<organism evidence="1 2">
    <name type="scientific">Halobacillus trueperi</name>
    <dbReference type="NCBI Taxonomy" id="156205"/>
    <lineage>
        <taxon>Bacteria</taxon>
        <taxon>Bacillati</taxon>
        <taxon>Bacillota</taxon>
        <taxon>Bacilli</taxon>
        <taxon>Bacillales</taxon>
        <taxon>Bacillaceae</taxon>
        <taxon>Halobacillus</taxon>
    </lineage>
</organism>
<dbReference type="PANTHER" id="PTHR41774">
    <property type="match status" value="1"/>
</dbReference>
<accession>A0A3E0J4M3</accession>
<gene>
    <name evidence="1" type="ORF">DYE48_15040</name>
</gene>